<dbReference type="PANTHER" id="PTHR13604:SF0">
    <property type="entry name" value="ABASIC SITE PROCESSING PROTEIN HMCES"/>
    <property type="match status" value="1"/>
</dbReference>
<evidence type="ECO:0000256" key="5">
    <source>
        <dbReference type="ARBA" id="ARBA00023124"/>
    </source>
</evidence>
<reference evidence="8 9" key="1">
    <citation type="journal article" date="2018" name="BMC Genomics">
        <title>The genome of Naegleria lovaniensis, the basis for a comparative approach to unravel pathogenicity factors of the human pathogenic amoeba N. fowleri.</title>
        <authorList>
            <person name="Liechti N."/>
            <person name="Schurch N."/>
            <person name="Bruggmann R."/>
            <person name="Wittwer M."/>
        </authorList>
    </citation>
    <scope>NUCLEOTIDE SEQUENCE [LARGE SCALE GENOMIC DNA]</scope>
    <source>
        <strain evidence="8 9">ATCC 30569</strain>
    </source>
</reference>
<evidence type="ECO:0000256" key="7">
    <source>
        <dbReference type="ARBA" id="ARBA00023239"/>
    </source>
</evidence>
<dbReference type="Gene3D" id="3.90.1680.10">
    <property type="entry name" value="SOS response associated peptidase-like"/>
    <property type="match status" value="1"/>
</dbReference>
<evidence type="ECO:0008006" key="10">
    <source>
        <dbReference type="Google" id="ProtNLM"/>
    </source>
</evidence>
<dbReference type="SUPFAM" id="SSF143081">
    <property type="entry name" value="BB1717-like"/>
    <property type="match status" value="1"/>
</dbReference>
<proteinExistence type="inferred from homology"/>
<evidence type="ECO:0000256" key="2">
    <source>
        <dbReference type="ARBA" id="ARBA00022670"/>
    </source>
</evidence>
<evidence type="ECO:0000256" key="4">
    <source>
        <dbReference type="ARBA" id="ARBA00022801"/>
    </source>
</evidence>
<dbReference type="InterPro" id="IPR003738">
    <property type="entry name" value="SRAP"/>
</dbReference>
<evidence type="ECO:0000313" key="8">
    <source>
        <dbReference type="EMBL" id="KAG2387736.1"/>
    </source>
</evidence>
<comment type="caution">
    <text evidence="8">The sequence shown here is derived from an EMBL/GenBank/DDBJ whole genome shotgun (WGS) entry which is preliminary data.</text>
</comment>
<protein>
    <recommendedName>
        <fullName evidence="10">Embryonic stem cell-specific 5-hydroxymethylcytosine-binding protein</fullName>
    </recommendedName>
</protein>
<dbReference type="GO" id="GO:0016829">
    <property type="term" value="F:lyase activity"/>
    <property type="evidence" value="ECO:0007669"/>
    <property type="project" value="UniProtKB-KW"/>
</dbReference>
<dbReference type="AlphaFoldDB" id="A0AA88GSU3"/>
<evidence type="ECO:0000256" key="3">
    <source>
        <dbReference type="ARBA" id="ARBA00022763"/>
    </source>
</evidence>
<dbReference type="PANTHER" id="PTHR13604">
    <property type="entry name" value="DC12-RELATED"/>
    <property type="match status" value="1"/>
</dbReference>
<keyword evidence="6" id="KW-0238">DNA-binding</keyword>
<keyword evidence="3" id="KW-0227">DNA damage</keyword>
<keyword evidence="7" id="KW-0456">Lyase</keyword>
<gene>
    <name evidence="8" type="ORF">C9374_001330</name>
</gene>
<evidence type="ECO:0000256" key="6">
    <source>
        <dbReference type="ARBA" id="ARBA00023125"/>
    </source>
</evidence>
<sequence>MCGRSSLSLAPPQFRDVASRQLGADMHQTVWIGQALFKPLYNFSMGACLPIIYYDPSVSDHDDEKLKMEEAPSAADEKNFLIKKENNPIHSSNHVISHKDMIKQEIKEEEPLIQVKKEESSTPPLSKIHGLHLQTMTWGLTSYTSDHHQLHTVKAINARAETLQEKPTFKRLLNKHRAILFVEGFYEWKSAQLNTGKKQPYYIHPKEKGTLMCFAVFMTSKNLQMQPMVTTSLMPAILTSTSDIRKWLGIDPTDDVLSLLKTCDFSQHLSMYEVSDFVNSATNQSSKCVKPLKEIQHGKGSLHSYFKPAAPSV</sequence>
<comment type="similarity">
    <text evidence="1">Belongs to the SOS response-associated peptidase family.</text>
</comment>
<evidence type="ECO:0000256" key="1">
    <source>
        <dbReference type="ARBA" id="ARBA00008136"/>
    </source>
</evidence>
<evidence type="ECO:0000313" key="9">
    <source>
        <dbReference type="Proteomes" id="UP000816034"/>
    </source>
</evidence>
<dbReference type="GO" id="GO:0006508">
    <property type="term" value="P:proteolysis"/>
    <property type="evidence" value="ECO:0007669"/>
    <property type="project" value="UniProtKB-KW"/>
</dbReference>
<dbReference type="GO" id="GO:0003697">
    <property type="term" value="F:single-stranded DNA binding"/>
    <property type="evidence" value="ECO:0007669"/>
    <property type="project" value="InterPro"/>
</dbReference>
<dbReference type="GeneID" id="68093786"/>
<organism evidence="8 9">
    <name type="scientific">Naegleria lovaniensis</name>
    <name type="common">Amoeba</name>
    <dbReference type="NCBI Taxonomy" id="51637"/>
    <lineage>
        <taxon>Eukaryota</taxon>
        <taxon>Discoba</taxon>
        <taxon>Heterolobosea</taxon>
        <taxon>Tetramitia</taxon>
        <taxon>Eutetramitia</taxon>
        <taxon>Vahlkampfiidae</taxon>
        <taxon>Naegleria</taxon>
    </lineage>
</organism>
<dbReference type="Proteomes" id="UP000816034">
    <property type="component" value="Unassembled WGS sequence"/>
</dbReference>
<dbReference type="EMBL" id="PYSW02000012">
    <property type="protein sequence ID" value="KAG2387736.1"/>
    <property type="molecule type" value="Genomic_DNA"/>
</dbReference>
<accession>A0AA88GSU3</accession>
<dbReference type="Pfam" id="PF02586">
    <property type="entry name" value="SRAP"/>
    <property type="match status" value="1"/>
</dbReference>
<keyword evidence="5" id="KW-0190">Covalent protein-DNA linkage</keyword>
<dbReference type="GO" id="GO:0106300">
    <property type="term" value="P:protein-DNA covalent cross-linking repair"/>
    <property type="evidence" value="ECO:0007669"/>
    <property type="project" value="InterPro"/>
</dbReference>
<dbReference type="InterPro" id="IPR036590">
    <property type="entry name" value="SRAP-like"/>
</dbReference>
<dbReference type="RefSeq" id="XP_044551728.1">
    <property type="nucleotide sequence ID" value="XM_044689159.1"/>
</dbReference>
<name>A0AA88GSU3_NAELO</name>
<keyword evidence="2" id="KW-0645">Protease</keyword>
<keyword evidence="4" id="KW-0378">Hydrolase</keyword>
<dbReference type="GO" id="GO:0008233">
    <property type="term" value="F:peptidase activity"/>
    <property type="evidence" value="ECO:0007669"/>
    <property type="project" value="UniProtKB-KW"/>
</dbReference>
<keyword evidence="9" id="KW-1185">Reference proteome</keyword>